<evidence type="ECO:0000256" key="2">
    <source>
        <dbReference type="SAM" id="Phobius"/>
    </source>
</evidence>
<evidence type="ECO:0000313" key="3">
    <source>
        <dbReference type="EMBL" id="TYK45300.1"/>
    </source>
</evidence>
<gene>
    <name evidence="3" type="ORF">FXF68_32020</name>
</gene>
<keyword evidence="4" id="KW-1185">Reference proteome</keyword>
<feature type="transmembrane region" description="Helical" evidence="2">
    <location>
        <begin position="51"/>
        <end position="73"/>
    </location>
</feature>
<name>A0A5D3FC25_9ACTN</name>
<evidence type="ECO:0000256" key="1">
    <source>
        <dbReference type="SAM" id="MobiDB-lite"/>
    </source>
</evidence>
<keyword evidence="2" id="KW-1133">Transmembrane helix</keyword>
<dbReference type="RefSeq" id="WP_148765812.1">
    <property type="nucleotide sequence ID" value="NZ_VSRQ01000007.1"/>
</dbReference>
<sequence>MAPPPFSTDSPDAPEGGGGPGAAPAFGAGPGDDPGYLASLRGRTELGRMRLLMLVLAAAPVLILAITPLIVVGGPDDPAPWLFAPLAAAAGAAALAGPRTPRPMAPEDDPRRAAAAALPLFRQALLARFALAEAVIVLGMPLSIAGQSELVFAAGFVLGYPLLLWLALPTRGGVERLRRRLESRGAESHLWAVLLAEPAPRDAVPHDTVPHDTVPHDAVD</sequence>
<dbReference type="EMBL" id="VSRQ01000007">
    <property type="protein sequence ID" value="TYK45300.1"/>
    <property type="molecule type" value="Genomic_DNA"/>
</dbReference>
<protein>
    <submittedName>
        <fullName evidence="3">Uncharacterized protein</fullName>
    </submittedName>
</protein>
<accession>A0A5D3FC25</accession>
<proteinExistence type="predicted"/>
<feature type="transmembrane region" description="Helical" evidence="2">
    <location>
        <begin position="125"/>
        <end position="144"/>
    </location>
</feature>
<feature type="transmembrane region" description="Helical" evidence="2">
    <location>
        <begin position="150"/>
        <end position="168"/>
    </location>
</feature>
<dbReference type="Proteomes" id="UP000323505">
    <property type="component" value="Unassembled WGS sequence"/>
</dbReference>
<organism evidence="3 4">
    <name type="scientific">Actinomadura decatromicini</name>
    <dbReference type="NCBI Taxonomy" id="2604572"/>
    <lineage>
        <taxon>Bacteria</taxon>
        <taxon>Bacillati</taxon>
        <taxon>Actinomycetota</taxon>
        <taxon>Actinomycetes</taxon>
        <taxon>Streptosporangiales</taxon>
        <taxon>Thermomonosporaceae</taxon>
        <taxon>Actinomadura</taxon>
    </lineage>
</organism>
<keyword evidence="2" id="KW-0812">Transmembrane</keyword>
<keyword evidence="2" id="KW-0472">Membrane</keyword>
<feature type="region of interest" description="Disordered" evidence="1">
    <location>
        <begin position="1"/>
        <end position="28"/>
    </location>
</feature>
<evidence type="ECO:0000313" key="4">
    <source>
        <dbReference type="Proteomes" id="UP000323505"/>
    </source>
</evidence>
<reference evidence="3 4" key="1">
    <citation type="submission" date="2019-08" db="EMBL/GenBank/DDBJ databases">
        <title>Actinomadura sp. nov. CYP1-5 isolated from mountain soil.</title>
        <authorList>
            <person name="Songsumanus A."/>
            <person name="Kuncharoen N."/>
            <person name="Kudo T."/>
            <person name="Yuki M."/>
            <person name="Igarashi Y."/>
            <person name="Tanasupawat S."/>
        </authorList>
    </citation>
    <scope>NUCLEOTIDE SEQUENCE [LARGE SCALE GENOMIC DNA]</scope>
    <source>
        <strain evidence="3 4">CYP1-5</strain>
    </source>
</reference>
<comment type="caution">
    <text evidence="3">The sequence shown here is derived from an EMBL/GenBank/DDBJ whole genome shotgun (WGS) entry which is preliminary data.</text>
</comment>
<dbReference type="AlphaFoldDB" id="A0A5D3FC25"/>
<feature type="transmembrane region" description="Helical" evidence="2">
    <location>
        <begin position="79"/>
        <end position="97"/>
    </location>
</feature>